<gene>
    <name evidence="8" type="ORF">IQ22_02447</name>
</gene>
<keyword evidence="4 6" id="KW-1133">Transmembrane helix</keyword>
<comment type="subcellular location">
    <subcellularLocation>
        <location evidence="1">Cell membrane</location>
        <topology evidence="1">Multi-pass membrane protein</topology>
    </subcellularLocation>
</comment>
<feature type="transmembrane region" description="Helical" evidence="6">
    <location>
        <begin position="6"/>
        <end position="25"/>
    </location>
</feature>
<dbReference type="Pfam" id="PF13396">
    <property type="entry name" value="PLDc_N"/>
    <property type="match status" value="1"/>
</dbReference>
<evidence type="ECO:0000259" key="7">
    <source>
        <dbReference type="Pfam" id="PF13396"/>
    </source>
</evidence>
<keyword evidence="3 6" id="KW-0812">Transmembrane</keyword>
<evidence type="ECO:0000256" key="2">
    <source>
        <dbReference type="ARBA" id="ARBA00022475"/>
    </source>
</evidence>
<dbReference type="GO" id="GO:0005886">
    <property type="term" value="C:plasma membrane"/>
    <property type="evidence" value="ECO:0007669"/>
    <property type="project" value="UniProtKB-SubCell"/>
</dbReference>
<keyword evidence="2" id="KW-1003">Cell membrane</keyword>
<sequence>MINSTIGGVIGFIVFLLDIWAIVSVIRSDSTTNKKIFWTLLIIVLPIVGLIAWGVAGPRGSTSVSAPTHKG</sequence>
<comment type="caution">
    <text evidence="8">The sequence shown here is derived from an EMBL/GenBank/DDBJ whole genome shotgun (WGS) entry which is preliminary data.</text>
</comment>
<keyword evidence="5 6" id="KW-0472">Membrane</keyword>
<organism evidence="8 9">
    <name type="scientific">Pseudomonas duriflava</name>
    <dbReference type="NCBI Taxonomy" id="459528"/>
    <lineage>
        <taxon>Bacteria</taxon>
        <taxon>Pseudomonadati</taxon>
        <taxon>Pseudomonadota</taxon>
        <taxon>Gammaproteobacteria</taxon>
        <taxon>Pseudomonadales</taxon>
        <taxon>Pseudomonadaceae</taxon>
        <taxon>Pseudomonas</taxon>
    </lineage>
</organism>
<dbReference type="AlphaFoldDB" id="A0A562QCT6"/>
<reference evidence="8 9" key="1">
    <citation type="journal article" date="2015" name="Stand. Genomic Sci.">
        <title>Genomic Encyclopedia of Bacterial and Archaeal Type Strains, Phase III: the genomes of soil and plant-associated and newly described type strains.</title>
        <authorList>
            <person name="Whitman W.B."/>
            <person name="Woyke T."/>
            <person name="Klenk H.P."/>
            <person name="Zhou Y."/>
            <person name="Lilburn T.G."/>
            <person name="Beck B.J."/>
            <person name="De Vos P."/>
            <person name="Vandamme P."/>
            <person name="Eisen J.A."/>
            <person name="Garrity G."/>
            <person name="Hugenholtz P."/>
            <person name="Kyrpides N.C."/>
        </authorList>
    </citation>
    <scope>NUCLEOTIDE SEQUENCE [LARGE SCALE GENOMIC DNA]</scope>
    <source>
        <strain evidence="8 9">CGMCC 1.6858</strain>
    </source>
</reference>
<keyword evidence="9" id="KW-1185">Reference proteome</keyword>
<accession>A0A562QCT6</accession>
<dbReference type="RefSeq" id="WP_145142033.1">
    <property type="nucleotide sequence ID" value="NZ_VLKY01000007.1"/>
</dbReference>
<evidence type="ECO:0000256" key="1">
    <source>
        <dbReference type="ARBA" id="ARBA00004651"/>
    </source>
</evidence>
<evidence type="ECO:0000256" key="4">
    <source>
        <dbReference type="ARBA" id="ARBA00022989"/>
    </source>
</evidence>
<evidence type="ECO:0000256" key="5">
    <source>
        <dbReference type="ARBA" id="ARBA00023136"/>
    </source>
</evidence>
<dbReference type="OrthoDB" id="8455471at2"/>
<name>A0A562QCT6_9PSED</name>
<dbReference type="Proteomes" id="UP000316905">
    <property type="component" value="Unassembled WGS sequence"/>
</dbReference>
<evidence type="ECO:0000256" key="3">
    <source>
        <dbReference type="ARBA" id="ARBA00022692"/>
    </source>
</evidence>
<evidence type="ECO:0000313" key="8">
    <source>
        <dbReference type="EMBL" id="TWI53836.1"/>
    </source>
</evidence>
<evidence type="ECO:0000256" key="6">
    <source>
        <dbReference type="SAM" id="Phobius"/>
    </source>
</evidence>
<proteinExistence type="predicted"/>
<feature type="domain" description="Cardiolipin synthase N-terminal" evidence="7">
    <location>
        <begin position="16"/>
        <end position="58"/>
    </location>
</feature>
<evidence type="ECO:0000313" key="9">
    <source>
        <dbReference type="Proteomes" id="UP000316905"/>
    </source>
</evidence>
<dbReference type="InterPro" id="IPR027379">
    <property type="entry name" value="CLS_N"/>
</dbReference>
<feature type="transmembrane region" description="Helical" evidence="6">
    <location>
        <begin position="37"/>
        <end position="56"/>
    </location>
</feature>
<dbReference type="EMBL" id="VLKY01000007">
    <property type="protein sequence ID" value="TWI53836.1"/>
    <property type="molecule type" value="Genomic_DNA"/>
</dbReference>
<protein>
    <submittedName>
        <fullName evidence="8">Phospholipase D-like protein</fullName>
    </submittedName>
</protein>